<dbReference type="PANTHER" id="PTHR47005:SF5">
    <property type="entry name" value="HEAVY METAL TRANSPORT_DETOXIFICATION SUPERFAMILY PROTEIN"/>
    <property type="match status" value="1"/>
</dbReference>
<dbReference type="EMBL" id="JAZDWU010000002">
    <property type="protein sequence ID" value="KAL0012100.1"/>
    <property type="molecule type" value="Genomic_DNA"/>
</dbReference>
<dbReference type="AlphaFoldDB" id="A0AAW2DS80"/>
<protein>
    <submittedName>
        <fullName evidence="2">Uncharacterized protein</fullName>
    </submittedName>
</protein>
<feature type="region of interest" description="Disordered" evidence="1">
    <location>
        <begin position="60"/>
        <end position="127"/>
    </location>
</feature>
<comment type="caution">
    <text evidence="2">The sequence shown here is derived from an EMBL/GenBank/DDBJ whole genome shotgun (WGS) entry which is preliminary data.</text>
</comment>
<gene>
    <name evidence="2" type="ORF">SO802_007208</name>
</gene>
<proteinExistence type="predicted"/>
<reference evidence="2 3" key="1">
    <citation type="submission" date="2024-01" db="EMBL/GenBank/DDBJ databases">
        <title>A telomere-to-telomere, gap-free genome of sweet tea (Lithocarpus litseifolius).</title>
        <authorList>
            <person name="Zhou J."/>
        </authorList>
    </citation>
    <scope>NUCLEOTIDE SEQUENCE [LARGE SCALE GENOMIC DNA]</scope>
    <source>
        <strain evidence="2">Zhou-2022a</strain>
        <tissue evidence="2">Leaf</tissue>
    </source>
</reference>
<accession>A0AAW2DS80</accession>
<keyword evidence="3" id="KW-1185">Reference proteome</keyword>
<dbReference type="PANTHER" id="PTHR47005">
    <property type="entry name" value="HEAVY METAL TRANSPORT/DETOXIFICATION SUPERFAMILY PROTEIN"/>
    <property type="match status" value="1"/>
</dbReference>
<evidence type="ECO:0000256" key="1">
    <source>
        <dbReference type="SAM" id="MobiDB-lite"/>
    </source>
</evidence>
<evidence type="ECO:0000313" key="3">
    <source>
        <dbReference type="Proteomes" id="UP001459277"/>
    </source>
</evidence>
<organism evidence="2 3">
    <name type="scientific">Lithocarpus litseifolius</name>
    <dbReference type="NCBI Taxonomy" id="425828"/>
    <lineage>
        <taxon>Eukaryota</taxon>
        <taxon>Viridiplantae</taxon>
        <taxon>Streptophyta</taxon>
        <taxon>Embryophyta</taxon>
        <taxon>Tracheophyta</taxon>
        <taxon>Spermatophyta</taxon>
        <taxon>Magnoliopsida</taxon>
        <taxon>eudicotyledons</taxon>
        <taxon>Gunneridae</taxon>
        <taxon>Pentapetalae</taxon>
        <taxon>rosids</taxon>
        <taxon>fabids</taxon>
        <taxon>Fagales</taxon>
        <taxon>Fagaceae</taxon>
        <taxon>Lithocarpus</taxon>
    </lineage>
</organism>
<name>A0AAW2DS80_9ROSI</name>
<sequence>MAAKEMLKFEYKLGQALGAYARCKVYNEKENFVLIKVVCCSPEKIKKKIECQGGCSVKSVKEVDQKPKEKPKEPEKLPEKPPEKPQEKPSEKPQQKPPEKPQEKPPEKPQEKPPEKPENPKEKPKCPPLQCPPRHCPPRYCPPPHWPPPPCRPPHWPPPPCPPQLAYPEFRTCCTECSEGRVGGPCYSGHGRPPASCDGYYGRPIYDSYGGGGYRSSYVSQCDYFGEENSSGCSIMIVCLNRFQSLLLNRFVCLYGRLDLGGPCLYGLGRPPLTPKPVPLPVPVPVPANPVGFGTCCTECYEGRDGGPCHYGHGRPTPCYDGYYGRPIYDSYGGGWYRRSCYTYVSRCHCDYFGEETSSGCTSM</sequence>
<feature type="compositionally biased region" description="Basic and acidic residues" evidence="1">
    <location>
        <begin position="60"/>
        <end position="125"/>
    </location>
</feature>
<dbReference type="Proteomes" id="UP001459277">
    <property type="component" value="Unassembled WGS sequence"/>
</dbReference>
<evidence type="ECO:0000313" key="2">
    <source>
        <dbReference type="EMBL" id="KAL0012100.1"/>
    </source>
</evidence>